<dbReference type="Gene3D" id="1.25.40.420">
    <property type="match status" value="1"/>
</dbReference>
<dbReference type="Gene3D" id="3.30.710.10">
    <property type="entry name" value="Potassium Channel Kv1.1, Chain A"/>
    <property type="match status" value="1"/>
</dbReference>
<dbReference type="PIRSF" id="PIRSF037037">
    <property type="entry name" value="Kelch-like_protein_gigaxonin"/>
    <property type="match status" value="1"/>
</dbReference>
<dbReference type="SMART" id="SM00875">
    <property type="entry name" value="BACK"/>
    <property type="match status" value="1"/>
</dbReference>
<evidence type="ECO:0000313" key="9">
    <source>
        <dbReference type="Proteomes" id="UP000276133"/>
    </source>
</evidence>
<dbReference type="InterPro" id="IPR015915">
    <property type="entry name" value="Kelch-typ_b-propeller"/>
</dbReference>
<comment type="caution">
    <text evidence="8">The sequence shown here is derived from an EMBL/GenBank/DDBJ whole genome shotgun (WGS) entry which is preliminary data.</text>
</comment>
<dbReference type="GO" id="GO:0005737">
    <property type="term" value="C:cytoplasm"/>
    <property type="evidence" value="ECO:0007669"/>
    <property type="project" value="UniProtKB-SubCell"/>
</dbReference>
<dbReference type="InterPro" id="IPR011333">
    <property type="entry name" value="SKP1/BTB/POZ_sf"/>
</dbReference>
<dbReference type="EMBL" id="REGN01005914">
    <property type="protein sequence ID" value="RNA11589.1"/>
    <property type="molecule type" value="Genomic_DNA"/>
</dbReference>
<dbReference type="AlphaFoldDB" id="A0A3M7QJX2"/>
<dbReference type="PANTHER" id="PTHR24412">
    <property type="entry name" value="KELCH PROTEIN"/>
    <property type="match status" value="1"/>
</dbReference>
<dbReference type="STRING" id="10195.A0A3M7QJX2"/>
<evidence type="ECO:0000256" key="6">
    <source>
        <dbReference type="ARBA" id="ARBA00022786"/>
    </source>
</evidence>
<dbReference type="InterPro" id="IPR017096">
    <property type="entry name" value="BTB-kelch_protein"/>
</dbReference>
<dbReference type="Proteomes" id="UP000276133">
    <property type="component" value="Unassembled WGS sequence"/>
</dbReference>
<dbReference type="PRINTS" id="PR00501">
    <property type="entry name" value="KELCHREPEAT"/>
</dbReference>
<evidence type="ECO:0000256" key="3">
    <source>
        <dbReference type="ARBA" id="ARBA00022441"/>
    </source>
</evidence>
<dbReference type="InterPro" id="IPR011705">
    <property type="entry name" value="BACK"/>
</dbReference>
<dbReference type="Pfam" id="PF01344">
    <property type="entry name" value="Kelch_1"/>
    <property type="match status" value="3"/>
</dbReference>
<evidence type="ECO:0000313" key="8">
    <source>
        <dbReference type="EMBL" id="RNA11589.1"/>
    </source>
</evidence>
<gene>
    <name evidence="8" type="ORF">BpHYR1_005000</name>
</gene>
<dbReference type="SMART" id="SM00612">
    <property type="entry name" value="Kelch"/>
    <property type="match status" value="6"/>
</dbReference>
<keyword evidence="9" id="KW-1185">Reference proteome</keyword>
<evidence type="ECO:0000256" key="4">
    <source>
        <dbReference type="ARBA" id="ARBA00022490"/>
    </source>
</evidence>
<evidence type="ECO:0000256" key="2">
    <source>
        <dbReference type="ARBA" id="ARBA00004906"/>
    </source>
</evidence>
<dbReference type="GO" id="GO:0016567">
    <property type="term" value="P:protein ubiquitination"/>
    <property type="evidence" value="ECO:0007669"/>
    <property type="project" value="UniProtKB-UniPathway"/>
</dbReference>
<organism evidence="8 9">
    <name type="scientific">Brachionus plicatilis</name>
    <name type="common">Marine rotifer</name>
    <name type="synonym">Brachionus muelleri</name>
    <dbReference type="NCBI Taxonomy" id="10195"/>
    <lineage>
        <taxon>Eukaryota</taxon>
        <taxon>Metazoa</taxon>
        <taxon>Spiralia</taxon>
        <taxon>Gnathifera</taxon>
        <taxon>Rotifera</taxon>
        <taxon>Eurotatoria</taxon>
        <taxon>Monogononta</taxon>
        <taxon>Pseudotrocha</taxon>
        <taxon>Ploima</taxon>
        <taxon>Brachionidae</taxon>
        <taxon>Brachionus</taxon>
    </lineage>
</organism>
<sequence>MSRKIDLNDLSTLLSEDEISGLEYDNLSAEGSFTCLQFRSSRPKLDSFFANLKEFLDDEKFCDVILKTETMPSNFSSSYNALNPLSRNFKIIKAHKIILSSASSYFKAMFAGGFRENRFCDDVFIDHISHSVLKSIIDFIYTNRIIIKDTNVQSLLVASKMLHVEEIVNACCVYMYLNMDANNCIGIEDFAKTYGCVTLSKKAEKFMMEHFCQIINSDEFLHLNEKQLCKLLSKDELSVRCESIVFKAVVDWVKFEPEKRRSHLDHLFQCVRFHFLPPTFLKDQMKNNEIFKFEESIKSRQYLQKVCEDLISHMPCKTWNPRRPCTFALFVLGGYQRQSISTVECLKKSTLTWEKCEDMSVPRSGVACVSLALYIYVIGGRNNSLQGNTDCADVECYDPFVNQWRKCMPMSVPRSRSGAGVLDSLIYAVGGANACVCHKSVERYHWQENRWEPVSPMNIARIGLGCAVVNRLLYAVGGYDGCSRLNQVECFNPDNNTWSVVAPMNMARSGAGVCAWENYIYAVGGYTTNLQLNSVERYDTMTNQWTYVTSMSVPRSALACVVWNAKIIALGGYNGSEFLSSIEIYDPAEDAWKAGPAMSSERSGHGAVVTVEAKFP</sequence>
<dbReference type="PROSITE" id="PS50097">
    <property type="entry name" value="BTB"/>
    <property type="match status" value="1"/>
</dbReference>
<dbReference type="SUPFAM" id="SSF117281">
    <property type="entry name" value="Kelch motif"/>
    <property type="match status" value="1"/>
</dbReference>
<accession>A0A3M7QJX2</accession>
<dbReference type="Pfam" id="PF24681">
    <property type="entry name" value="Kelch_KLHDC2_KLHL20_DRC7"/>
    <property type="match status" value="1"/>
</dbReference>
<evidence type="ECO:0000259" key="7">
    <source>
        <dbReference type="PROSITE" id="PS50097"/>
    </source>
</evidence>
<dbReference type="InterPro" id="IPR000210">
    <property type="entry name" value="BTB/POZ_dom"/>
</dbReference>
<dbReference type="FunFam" id="2.120.10.80:FF:000024">
    <property type="entry name" value="Kelch-like ECH-associated protein 1"/>
    <property type="match status" value="1"/>
</dbReference>
<dbReference type="Gene3D" id="2.120.10.80">
    <property type="entry name" value="Kelch-type beta propeller"/>
    <property type="match status" value="1"/>
</dbReference>
<keyword evidence="6" id="KW-0833">Ubl conjugation pathway</keyword>
<dbReference type="InterPro" id="IPR006652">
    <property type="entry name" value="Kelch_1"/>
</dbReference>
<evidence type="ECO:0000256" key="1">
    <source>
        <dbReference type="ARBA" id="ARBA00004496"/>
    </source>
</evidence>
<name>A0A3M7QJX2_BRAPC</name>
<dbReference type="Pfam" id="PF07707">
    <property type="entry name" value="BACK"/>
    <property type="match status" value="1"/>
</dbReference>
<keyword evidence="5" id="KW-0677">Repeat</keyword>
<dbReference type="FunFam" id="1.25.40.420:FF:000001">
    <property type="entry name" value="Kelch-like family member 12"/>
    <property type="match status" value="1"/>
</dbReference>
<comment type="subcellular location">
    <subcellularLocation>
        <location evidence="1">Cytoplasm</location>
    </subcellularLocation>
</comment>
<reference evidence="8 9" key="1">
    <citation type="journal article" date="2018" name="Sci. Rep.">
        <title>Genomic signatures of local adaptation to the degree of environmental predictability in rotifers.</title>
        <authorList>
            <person name="Franch-Gras L."/>
            <person name="Hahn C."/>
            <person name="Garcia-Roger E.M."/>
            <person name="Carmona M.J."/>
            <person name="Serra M."/>
            <person name="Gomez A."/>
        </authorList>
    </citation>
    <scope>NUCLEOTIDE SEQUENCE [LARGE SCALE GENOMIC DNA]</scope>
    <source>
        <strain evidence="8">HYR1</strain>
    </source>
</reference>
<dbReference type="SUPFAM" id="SSF54695">
    <property type="entry name" value="POZ domain"/>
    <property type="match status" value="1"/>
</dbReference>
<keyword evidence="4" id="KW-0963">Cytoplasm</keyword>
<comment type="pathway">
    <text evidence="2">Protein modification; protein ubiquitination.</text>
</comment>
<protein>
    <submittedName>
        <fullName evidence="8">Kelch-like ECH-associated 1</fullName>
    </submittedName>
</protein>
<evidence type="ECO:0000256" key="5">
    <source>
        <dbReference type="ARBA" id="ARBA00022737"/>
    </source>
</evidence>
<dbReference type="SMART" id="SM00225">
    <property type="entry name" value="BTB"/>
    <property type="match status" value="1"/>
</dbReference>
<feature type="domain" description="BTB" evidence="7">
    <location>
        <begin position="62"/>
        <end position="149"/>
    </location>
</feature>
<dbReference type="UniPathway" id="UPA00143"/>
<keyword evidence="3" id="KW-0880">Kelch repeat</keyword>
<dbReference type="PANTHER" id="PTHR24412:SF401">
    <property type="entry name" value="FI11917P"/>
    <property type="match status" value="1"/>
</dbReference>
<dbReference type="Pfam" id="PF00651">
    <property type="entry name" value="BTB"/>
    <property type="match status" value="1"/>
</dbReference>
<proteinExistence type="predicted"/>
<dbReference type="OrthoDB" id="45365at2759"/>